<dbReference type="GO" id="GO:0032259">
    <property type="term" value="P:methylation"/>
    <property type="evidence" value="ECO:0007669"/>
    <property type="project" value="UniProtKB-KW"/>
</dbReference>
<dbReference type="RefSeq" id="WP_009876589.1">
    <property type="nucleotide sequence ID" value="NZ_CYTX01000001.1"/>
</dbReference>
<keyword evidence="1" id="KW-0808">Transferase</keyword>
<keyword evidence="1" id="KW-0489">Methyltransferase</keyword>
<organism evidence="1 2">
    <name type="scientific">Alcaligenes xylosoxydans xylosoxydans</name>
    <name type="common">Achromobacter xylosoxidans</name>
    <dbReference type="NCBI Taxonomy" id="85698"/>
    <lineage>
        <taxon>Bacteria</taxon>
        <taxon>Pseudomonadati</taxon>
        <taxon>Pseudomonadota</taxon>
        <taxon>Betaproteobacteria</taxon>
        <taxon>Burkholderiales</taxon>
        <taxon>Alcaligenaceae</taxon>
        <taxon>Achromobacter</taxon>
    </lineage>
</organism>
<accession>A0A1R1JNQ7</accession>
<proteinExistence type="predicted"/>
<evidence type="ECO:0000313" key="1">
    <source>
        <dbReference type="EMBL" id="OMG80958.1"/>
    </source>
</evidence>
<evidence type="ECO:0000313" key="2">
    <source>
        <dbReference type="Proteomes" id="UP000187251"/>
    </source>
</evidence>
<dbReference type="AlphaFoldDB" id="A0A1R1JNQ7"/>
<dbReference type="EMBL" id="MJMN01000035">
    <property type="protein sequence ID" value="OMG80958.1"/>
    <property type="molecule type" value="Genomic_DNA"/>
</dbReference>
<dbReference type="GO" id="GO:0008168">
    <property type="term" value="F:methyltransferase activity"/>
    <property type="evidence" value="ECO:0007669"/>
    <property type="project" value="UniProtKB-KW"/>
</dbReference>
<dbReference type="Proteomes" id="UP000187251">
    <property type="component" value="Unassembled WGS sequence"/>
</dbReference>
<sequence length="106" mass="12281">MFPNLFKRPAPQKQPLFAPGSLKLSEKVHWLARKGLIDPLTYVQRHVRGDWGEIDKATRKANDVALQQDNLMISYYRITPELVLIVKTSEDHQTTVVQLPEERDMI</sequence>
<dbReference type="OrthoDB" id="5522207at2"/>
<protein>
    <submittedName>
        <fullName evidence="1">Methyltransferase</fullName>
    </submittedName>
</protein>
<name>A0A1R1JNQ7_ALCXX</name>
<reference evidence="1 2" key="1">
    <citation type="submission" date="2016-09" db="EMBL/GenBank/DDBJ databases">
        <title>Phylogenomics of Achromobacter.</title>
        <authorList>
            <person name="Jeukens J."/>
            <person name="Freschi L."/>
            <person name="Vincent A.T."/>
            <person name="Emond-Rheault J.-G."/>
            <person name="Kukavica-Ibrulj I."/>
            <person name="Charette S.J."/>
            <person name="Levesque R.C."/>
        </authorList>
    </citation>
    <scope>NUCLEOTIDE SEQUENCE [LARGE SCALE GENOMIC DNA]</scope>
    <source>
        <strain evidence="1 2">AUS488</strain>
    </source>
</reference>
<gene>
    <name evidence="1" type="ORF">BIZ92_13900</name>
</gene>
<comment type="caution">
    <text evidence="1">The sequence shown here is derived from an EMBL/GenBank/DDBJ whole genome shotgun (WGS) entry which is preliminary data.</text>
</comment>